<dbReference type="Proteomes" id="UP000452235">
    <property type="component" value="Unassembled WGS sequence"/>
</dbReference>
<name>A0A5M3YL54_ASPTE</name>
<gene>
    <name evidence="1" type="ORF">ATEIFO6365_0001030700</name>
</gene>
<organism evidence="1 2">
    <name type="scientific">Aspergillus terreus</name>
    <dbReference type="NCBI Taxonomy" id="33178"/>
    <lineage>
        <taxon>Eukaryota</taxon>
        <taxon>Fungi</taxon>
        <taxon>Dikarya</taxon>
        <taxon>Ascomycota</taxon>
        <taxon>Pezizomycotina</taxon>
        <taxon>Eurotiomycetes</taxon>
        <taxon>Eurotiomycetidae</taxon>
        <taxon>Eurotiales</taxon>
        <taxon>Aspergillaceae</taxon>
        <taxon>Aspergillus</taxon>
        <taxon>Aspergillus subgen. Circumdati</taxon>
    </lineage>
</organism>
<reference evidence="1 2" key="1">
    <citation type="submission" date="2020-01" db="EMBL/GenBank/DDBJ databases">
        <title>Aspergillus terreus IFO 6365 whole genome shotgun sequence.</title>
        <authorList>
            <person name="Kanamasa S."/>
            <person name="Takahashi H."/>
        </authorList>
    </citation>
    <scope>NUCLEOTIDE SEQUENCE [LARGE SCALE GENOMIC DNA]</scope>
    <source>
        <strain evidence="1 2">IFO 6365</strain>
    </source>
</reference>
<dbReference type="EMBL" id="BLJY01000001">
    <property type="protein sequence ID" value="GFF12084.1"/>
    <property type="molecule type" value="Genomic_DNA"/>
</dbReference>
<evidence type="ECO:0000313" key="2">
    <source>
        <dbReference type="Proteomes" id="UP000452235"/>
    </source>
</evidence>
<protein>
    <submittedName>
        <fullName evidence="1">Uncharacterized protein</fullName>
    </submittedName>
</protein>
<dbReference type="AlphaFoldDB" id="A0A5M3YL54"/>
<comment type="caution">
    <text evidence="1">The sequence shown here is derived from an EMBL/GenBank/DDBJ whole genome shotgun (WGS) entry which is preliminary data.</text>
</comment>
<sequence>MNGRDILTSWWFQPAGKVDNACTRQLSAVPETMEYTGQVTQNDFGSVDTPPVLQNDIALAGAGDRQELTHQPPWWVPAPDEANGQATTTLKSPVSQG</sequence>
<proteinExistence type="predicted"/>
<keyword evidence="2" id="KW-1185">Reference proteome</keyword>
<accession>A0A5M3YL54</accession>
<evidence type="ECO:0000313" key="1">
    <source>
        <dbReference type="EMBL" id="GFF12084.1"/>
    </source>
</evidence>